<sequence length="365" mass="42330">MPIKLTLIESFDTPLDVPREKLHIEQIPDRKMYLSSNLAASSRLGNHLFELSALLSVSRKLNRIPTFFIQNRHYDQTLMDTDFLIPGLLDHFLIINQSIPDSITHVEFSMKCCTWDNPERLKNYTDQYLHIKGTHFQSWKYFPRMRHELIEYLKTPVNNFTDLPKSNDDNFITCVHIRRTDFVGSGFFVPDETFILEAMKFVKIEGTVICSMSGLIFISEKRDQNMLTVLFGDDIPYIESLLNQTFTVDEGAEKVYSSSISTNQLFYLFQNISSEFFISHNNPSDSILYSSSNCDVVLFTAPHSTFGWWLGFLSKGGQVYYTDIKFVDDNSISSGMFDQDDYYPPHWIPIKHNSFDNKTLIESLK</sequence>
<name>E3LIY6_CAERE</name>
<gene>
    <name evidence="1" type="ORF">CRE_09039</name>
</gene>
<accession>E3LIY6</accession>
<evidence type="ECO:0000313" key="1">
    <source>
        <dbReference type="EMBL" id="EFO95385.1"/>
    </source>
</evidence>
<organism evidence="2">
    <name type="scientific">Caenorhabditis remanei</name>
    <name type="common">Caenorhabditis vulgaris</name>
    <dbReference type="NCBI Taxonomy" id="31234"/>
    <lineage>
        <taxon>Eukaryota</taxon>
        <taxon>Metazoa</taxon>
        <taxon>Ecdysozoa</taxon>
        <taxon>Nematoda</taxon>
        <taxon>Chromadorea</taxon>
        <taxon>Rhabditida</taxon>
        <taxon>Rhabditina</taxon>
        <taxon>Rhabditomorpha</taxon>
        <taxon>Rhabditoidea</taxon>
        <taxon>Rhabditidae</taxon>
        <taxon>Peloderinae</taxon>
        <taxon>Caenorhabditis</taxon>
    </lineage>
</organism>
<dbReference type="AlphaFoldDB" id="E3LIY6"/>
<dbReference type="OrthoDB" id="3226at2759"/>
<dbReference type="PANTHER" id="PTHR22898:SF14">
    <property type="entry name" value="L-FUCOSYLTRANSFERASE"/>
    <property type="match status" value="1"/>
</dbReference>
<dbReference type="InterPro" id="IPR052501">
    <property type="entry name" value="Alpha-1-2_FucT"/>
</dbReference>
<evidence type="ECO:0000313" key="2">
    <source>
        <dbReference type="Proteomes" id="UP000008281"/>
    </source>
</evidence>
<keyword evidence="2" id="KW-1185">Reference proteome</keyword>
<dbReference type="InParanoid" id="E3LIY6"/>
<dbReference type="EMBL" id="DS268409">
    <property type="protein sequence ID" value="EFO95385.1"/>
    <property type="molecule type" value="Genomic_DNA"/>
</dbReference>
<evidence type="ECO:0008006" key="3">
    <source>
        <dbReference type="Google" id="ProtNLM"/>
    </source>
</evidence>
<dbReference type="CDD" id="cd11301">
    <property type="entry name" value="Fut1_Fut2_like"/>
    <property type="match status" value="1"/>
</dbReference>
<dbReference type="HOGENOM" id="CLU_038305_0_0_1"/>
<protein>
    <recommendedName>
        <fullName evidence="3">L-Fucosyltransferase</fullName>
    </recommendedName>
</protein>
<dbReference type="STRING" id="31234.E3LIY6"/>
<dbReference type="Proteomes" id="UP000008281">
    <property type="component" value="Unassembled WGS sequence"/>
</dbReference>
<dbReference type="PANTHER" id="PTHR22898">
    <property type="entry name" value="UNCHARACTERIZED GLYCOSOL TRANSFERASE-RELATED"/>
    <property type="match status" value="1"/>
</dbReference>
<proteinExistence type="predicted"/>
<reference evidence="1" key="1">
    <citation type="submission" date="2007-07" db="EMBL/GenBank/DDBJ databases">
        <title>PCAP assembly of the Caenorhabditis remanei genome.</title>
        <authorList>
            <consortium name="The Caenorhabditis remanei Sequencing Consortium"/>
            <person name="Wilson R.K."/>
        </authorList>
    </citation>
    <scope>NUCLEOTIDE SEQUENCE [LARGE SCALE GENOMIC DNA]</scope>
    <source>
        <strain evidence="1">PB4641</strain>
    </source>
</reference>